<name>A0A8T0CCA9_9GAMM</name>
<dbReference type="AlphaFoldDB" id="A0A8T0CCA9"/>
<comment type="caution">
    <text evidence="1">The sequence shown here is derived from an EMBL/GenBank/DDBJ whole genome shotgun (WGS) entry which is preliminary data.</text>
</comment>
<evidence type="ECO:0000313" key="1">
    <source>
        <dbReference type="EMBL" id="KAF7788339.1"/>
    </source>
</evidence>
<dbReference type="EMBL" id="AHCD03000026">
    <property type="protein sequence ID" value="KAF7788339.1"/>
    <property type="molecule type" value="Genomic_DNA"/>
</dbReference>
<protein>
    <submittedName>
        <fullName evidence="1">Uncharacterized protein</fullName>
    </submittedName>
</protein>
<sequence length="78" mass="9150">MIQAHGALTNPFKLNTSRELLIFRPFGNTIVPKNVMNEIFFSNQKRDVFVCKDPRLFVCPHFPTDFIEFRKTRDFSGL</sequence>
<proteinExistence type="predicted"/>
<evidence type="ECO:0000313" key="2">
    <source>
        <dbReference type="Proteomes" id="UP000016480"/>
    </source>
</evidence>
<organism evidence="1 2">
    <name type="scientific">Pseudoalteromonas rubra</name>
    <dbReference type="NCBI Taxonomy" id="43658"/>
    <lineage>
        <taxon>Bacteria</taxon>
        <taxon>Pseudomonadati</taxon>
        <taxon>Pseudomonadota</taxon>
        <taxon>Gammaproteobacteria</taxon>
        <taxon>Alteromonadales</taxon>
        <taxon>Pseudoalteromonadaceae</taxon>
        <taxon>Pseudoalteromonas</taxon>
    </lineage>
</organism>
<accession>A0A8T0CCA9</accession>
<gene>
    <name evidence="1" type="ORF">PRUB_a2972</name>
</gene>
<reference evidence="1 2" key="1">
    <citation type="journal article" date="2012" name="J. Bacteriol.">
        <title>Genome sequence of the cycloprodigiosin-producing bacterial strain Pseudoalteromonas rubra ATCC 29570(T).</title>
        <authorList>
            <person name="Xie B.B."/>
            <person name="Shu Y.L."/>
            <person name="Qin Q.L."/>
            <person name="Rong J.C."/>
            <person name="Zhang X.Y."/>
            <person name="Chen X.L."/>
            <person name="Zhou B.C."/>
            <person name="Zhang Y.Z."/>
        </authorList>
    </citation>
    <scope>NUCLEOTIDE SEQUENCE [LARGE SCALE GENOMIC DNA]</scope>
    <source>
        <strain evidence="1 2">DSM 6842</strain>
    </source>
</reference>
<dbReference type="Proteomes" id="UP000016480">
    <property type="component" value="Unassembled WGS sequence"/>
</dbReference>